<dbReference type="EMBL" id="AGUD01000032">
    <property type="protein sequence ID" value="EHN12359.1"/>
    <property type="molecule type" value="Genomic_DNA"/>
</dbReference>
<evidence type="ECO:0008006" key="4">
    <source>
        <dbReference type="Google" id="ProtNLM"/>
    </source>
</evidence>
<feature type="signal peptide" evidence="1">
    <location>
        <begin position="1"/>
        <end position="21"/>
    </location>
</feature>
<proteinExistence type="predicted"/>
<dbReference type="RefSeq" id="WP_007571067.1">
    <property type="nucleotide sequence ID" value="NZ_AGUD01000032.1"/>
</dbReference>
<keyword evidence="3" id="KW-1185">Reference proteome</keyword>
<dbReference type="AlphaFoldDB" id="H0E1T7"/>
<organism evidence="2 3">
    <name type="scientific">Patulibacter medicamentivorans</name>
    <dbReference type="NCBI Taxonomy" id="1097667"/>
    <lineage>
        <taxon>Bacteria</taxon>
        <taxon>Bacillati</taxon>
        <taxon>Actinomycetota</taxon>
        <taxon>Thermoleophilia</taxon>
        <taxon>Solirubrobacterales</taxon>
        <taxon>Patulibacteraceae</taxon>
        <taxon>Patulibacter</taxon>
    </lineage>
</organism>
<accession>H0E1T7</accession>
<keyword evidence="1" id="KW-0732">Signal</keyword>
<feature type="chain" id="PRO_5003531818" description="Lipoprotein" evidence="1">
    <location>
        <begin position="22"/>
        <end position="173"/>
    </location>
</feature>
<name>H0E1T7_9ACTN</name>
<reference evidence="2 3" key="1">
    <citation type="journal article" date="2013" name="Biodegradation">
        <title>Quantitative proteomic analysis of ibuprofen-degrading Patulibacter sp. strain I11.</title>
        <authorList>
            <person name="Almeida B."/>
            <person name="Kjeldal H."/>
            <person name="Lolas I."/>
            <person name="Knudsen A.D."/>
            <person name="Carvalho G."/>
            <person name="Nielsen K.L."/>
            <person name="Barreto Crespo M.T."/>
            <person name="Stensballe A."/>
            <person name="Nielsen J.L."/>
        </authorList>
    </citation>
    <scope>NUCLEOTIDE SEQUENCE [LARGE SCALE GENOMIC DNA]</scope>
    <source>
        <strain evidence="2 3">I11</strain>
    </source>
</reference>
<sequence>MLTLHRSVALPAVLASTAALAFAGCGGSGPSKEDYAKSYESACKKALDGGQALQSELTKLAPQAQKDQNAVLPKIKEIYTKVFNVTRDEISTLSKIEAPDDYSDFQSAMKRDQKKIDGAVEQAAAAIDGVKKIADFQGALTKIQAIDVKPEAKMPKALADKAPSCKTTLSVAS</sequence>
<evidence type="ECO:0000313" key="3">
    <source>
        <dbReference type="Proteomes" id="UP000005143"/>
    </source>
</evidence>
<evidence type="ECO:0000313" key="2">
    <source>
        <dbReference type="EMBL" id="EHN12359.1"/>
    </source>
</evidence>
<dbReference type="PROSITE" id="PS51257">
    <property type="entry name" value="PROKAR_LIPOPROTEIN"/>
    <property type="match status" value="1"/>
</dbReference>
<gene>
    <name evidence="2" type="ORF">PAI11_07490</name>
</gene>
<comment type="caution">
    <text evidence="2">The sequence shown here is derived from an EMBL/GenBank/DDBJ whole genome shotgun (WGS) entry which is preliminary data.</text>
</comment>
<dbReference type="Proteomes" id="UP000005143">
    <property type="component" value="Unassembled WGS sequence"/>
</dbReference>
<protein>
    <recommendedName>
        <fullName evidence="4">Lipoprotein</fullName>
    </recommendedName>
</protein>
<evidence type="ECO:0000256" key="1">
    <source>
        <dbReference type="SAM" id="SignalP"/>
    </source>
</evidence>